<gene>
    <name evidence="1" type="ORF">MHEL_54270</name>
</gene>
<sequence>MANVGSPVAVNEPSGVAGMSSAFISSDAQFGVPEGVGAVLDVLLLADVVDVAELLDADDEDDFAESSSLPQPARTIPAATTAAVRGRPFACAQSP</sequence>
<dbReference type="AlphaFoldDB" id="A0A7I7TD94"/>
<proteinExistence type="predicted"/>
<dbReference type="Proteomes" id="UP000467148">
    <property type="component" value="Chromosome"/>
</dbReference>
<organism evidence="1 2">
    <name type="scientific">Mycolicibacterium helvum</name>
    <dbReference type="NCBI Taxonomy" id="1534349"/>
    <lineage>
        <taxon>Bacteria</taxon>
        <taxon>Bacillati</taxon>
        <taxon>Actinomycetota</taxon>
        <taxon>Actinomycetes</taxon>
        <taxon>Mycobacteriales</taxon>
        <taxon>Mycobacteriaceae</taxon>
        <taxon>Mycolicibacterium</taxon>
    </lineage>
</organism>
<evidence type="ECO:0000313" key="1">
    <source>
        <dbReference type="EMBL" id="BBY67184.1"/>
    </source>
</evidence>
<reference evidence="1 2" key="1">
    <citation type="journal article" date="2019" name="Emerg. Microbes Infect.">
        <title>Comprehensive subspecies identification of 175 nontuberculous mycobacteria species based on 7547 genomic profiles.</title>
        <authorList>
            <person name="Matsumoto Y."/>
            <person name="Kinjo T."/>
            <person name="Motooka D."/>
            <person name="Nabeya D."/>
            <person name="Jung N."/>
            <person name="Uechi K."/>
            <person name="Horii T."/>
            <person name="Iida T."/>
            <person name="Fujita J."/>
            <person name="Nakamura S."/>
        </authorList>
    </citation>
    <scope>NUCLEOTIDE SEQUENCE [LARGE SCALE GENOMIC DNA]</scope>
    <source>
        <strain evidence="1 2">JCM 30396</strain>
    </source>
</reference>
<protein>
    <submittedName>
        <fullName evidence="1">Uncharacterized protein</fullName>
    </submittedName>
</protein>
<dbReference type="EMBL" id="AP022596">
    <property type="protein sequence ID" value="BBY67184.1"/>
    <property type="molecule type" value="Genomic_DNA"/>
</dbReference>
<name>A0A7I7TD94_9MYCO</name>
<dbReference type="KEGG" id="mhev:MHEL_54270"/>
<evidence type="ECO:0000313" key="2">
    <source>
        <dbReference type="Proteomes" id="UP000467148"/>
    </source>
</evidence>
<accession>A0A7I7TD94</accession>
<keyword evidence="2" id="KW-1185">Reference proteome</keyword>